<proteinExistence type="predicted"/>
<dbReference type="AlphaFoldDB" id="A0A4C1XR06"/>
<gene>
    <name evidence="1" type="ORF">EVAR_103294_1</name>
</gene>
<dbReference type="OrthoDB" id="7480422at2759"/>
<name>A0A4C1XR06_EUMVA</name>
<keyword evidence="2" id="KW-1185">Reference proteome</keyword>
<evidence type="ECO:0000313" key="1">
    <source>
        <dbReference type="EMBL" id="GBP65412.1"/>
    </source>
</evidence>
<accession>A0A4C1XR06</accession>
<dbReference type="EMBL" id="BGZK01000928">
    <property type="protein sequence ID" value="GBP65412.1"/>
    <property type="molecule type" value="Genomic_DNA"/>
</dbReference>
<reference evidence="1 2" key="1">
    <citation type="journal article" date="2019" name="Commun. Biol.">
        <title>The bagworm genome reveals a unique fibroin gene that provides high tensile strength.</title>
        <authorList>
            <person name="Kono N."/>
            <person name="Nakamura H."/>
            <person name="Ohtoshi R."/>
            <person name="Tomita M."/>
            <person name="Numata K."/>
            <person name="Arakawa K."/>
        </authorList>
    </citation>
    <scope>NUCLEOTIDE SEQUENCE [LARGE SCALE GENOMIC DNA]</scope>
</reference>
<evidence type="ECO:0000313" key="2">
    <source>
        <dbReference type="Proteomes" id="UP000299102"/>
    </source>
</evidence>
<sequence length="159" mass="18534">MRIPSGVMNSRFRATRIVDNPVITGQLDPLDLRRDVASLCVLYRVNYEECSKELFNVIPAADFHHRSVRRKYQQHHLDAWRSTTVRFMRNFLSHAVGFWNDLPNIAEHEKSLFMDVVSAFVTTAFTKPQIALGNCGGLKVKREGYVSQWVMKFRYRDRA</sequence>
<dbReference type="Proteomes" id="UP000299102">
    <property type="component" value="Unassembled WGS sequence"/>
</dbReference>
<comment type="caution">
    <text evidence="1">The sequence shown here is derived from an EMBL/GenBank/DDBJ whole genome shotgun (WGS) entry which is preliminary data.</text>
</comment>
<protein>
    <submittedName>
        <fullName evidence="1">Uncharacterized protein</fullName>
    </submittedName>
</protein>
<organism evidence="1 2">
    <name type="scientific">Eumeta variegata</name>
    <name type="common">Bagworm moth</name>
    <name type="synonym">Eumeta japonica</name>
    <dbReference type="NCBI Taxonomy" id="151549"/>
    <lineage>
        <taxon>Eukaryota</taxon>
        <taxon>Metazoa</taxon>
        <taxon>Ecdysozoa</taxon>
        <taxon>Arthropoda</taxon>
        <taxon>Hexapoda</taxon>
        <taxon>Insecta</taxon>
        <taxon>Pterygota</taxon>
        <taxon>Neoptera</taxon>
        <taxon>Endopterygota</taxon>
        <taxon>Lepidoptera</taxon>
        <taxon>Glossata</taxon>
        <taxon>Ditrysia</taxon>
        <taxon>Tineoidea</taxon>
        <taxon>Psychidae</taxon>
        <taxon>Oiketicinae</taxon>
        <taxon>Eumeta</taxon>
    </lineage>
</organism>